<protein>
    <submittedName>
        <fullName evidence="3">SFRICE_017273</fullName>
    </submittedName>
</protein>
<gene>
    <name evidence="3" type="ORF">SFRICE_017273</name>
</gene>
<dbReference type="SUPFAM" id="SSF52540">
    <property type="entry name" value="P-loop containing nucleoside triphosphate hydrolases"/>
    <property type="match status" value="1"/>
</dbReference>
<dbReference type="EMBL" id="ODYU01005580">
    <property type="protein sequence ID" value="SOQ46565.1"/>
    <property type="molecule type" value="Genomic_DNA"/>
</dbReference>
<reference evidence="3" key="1">
    <citation type="submission" date="2016-07" db="EMBL/GenBank/DDBJ databases">
        <authorList>
            <person name="Bretaudeau A."/>
        </authorList>
    </citation>
    <scope>NUCLEOTIDE SEQUENCE</scope>
    <source>
        <strain evidence="3">Rice</strain>
        <tissue evidence="3">Whole body</tissue>
    </source>
</reference>
<proteinExistence type="predicted"/>
<dbReference type="InterPro" id="IPR003439">
    <property type="entry name" value="ABC_transporter-like_ATP-bd"/>
</dbReference>
<evidence type="ECO:0000259" key="2">
    <source>
        <dbReference type="Pfam" id="PF00005"/>
    </source>
</evidence>
<accession>A0A2H1W0D2</accession>
<dbReference type="InterPro" id="IPR026082">
    <property type="entry name" value="ABCA"/>
</dbReference>
<name>A0A2H1W0D2_SPOFR</name>
<sequence>MFTHHVSADEPIPGVNKLVYNVGPFRKQGLYSGAEKFPGLKLVYAPDIDGVSILPLTPIIILCIVELRRGIRDNHMMAGCNPALHWACKLSAHMGIYTATILGPVIVIGVMLDFDRTFYQFKFLGVILPIVSAVLKSEWETSAYVAIPFFIIMIVGRLCPIFAFALGLARLTLQARLNAYCNLNKRKCPNLLVLDEPNFDSDFCCESESMEPYPYLSSYESGYYDFLNLIAHFLIFFSLVVLLEMRIPQYWYEQFTLFDYKPPQSTFYDPTIKKEKTYVRSAIRDRKFDDDLLLVNNVHKEYIHDVRKWAPHKGVRGVNLSVKKEECLAILGGHGAGKSSLLNMLAGNLVMTRGSAYVDGHHIRKNRMKYIHKISLSSSLGDMDGFMTGAQNLIFIAQMRGYEDRIAYKLAFTTLRYLGKNYPFFITTH</sequence>
<dbReference type="Pfam" id="PF00005">
    <property type="entry name" value="ABC_tran"/>
    <property type="match status" value="1"/>
</dbReference>
<dbReference type="PANTHER" id="PTHR19229">
    <property type="entry name" value="ATP-BINDING CASSETTE TRANSPORTER SUBFAMILY A ABCA"/>
    <property type="match status" value="1"/>
</dbReference>
<feature type="transmembrane region" description="Helical" evidence="1">
    <location>
        <begin position="94"/>
        <end position="112"/>
    </location>
</feature>
<dbReference type="InterPro" id="IPR027417">
    <property type="entry name" value="P-loop_NTPase"/>
</dbReference>
<keyword evidence="1" id="KW-0812">Transmembrane</keyword>
<organism evidence="3">
    <name type="scientific">Spodoptera frugiperda</name>
    <name type="common">Fall armyworm</name>
    <dbReference type="NCBI Taxonomy" id="7108"/>
    <lineage>
        <taxon>Eukaryota</taxon>
        <taxon>Metazoa</taxon>
        <taxon>Ecdysozoa</taxon>
        <taxon>Arthropoda</taxon>
        <taxon>Hexapoda</taxon>
        <taxon>Insecta</taxon>
        <taxon>Pterygota</taxon>
        <taxon>Neoptera</taxon>
        <taxon>Endopterygota</taxon>
        <taxon>Lepidoptera</taxon>
        <taxon>Glossata</taxon>
        <taxon>Ditrysia</taxon>
        <taxon>Noctuoidea</taxon>
        <taxon>Noctuidae</taxon>
        <taxon>Amphipyrinae</taxon>
        <taxon>Spodoptera</taxon>
    </lineage>
</organism>
<feature type="transmembrane region" description="Helical" evidence="1">
    <location>
        <begin position="118"/>
        <end position="135"/>
    </location>
</feature>
<dbReference type="GO" id="GO:0140359">
    <property type="term" value="F:ABC-type transporter activity"/>
    <property type="evidence" value="ECO:0007669"/>
    <property type="project" value="InterPro"/>
</dbReference>
<dbReference type="GO" id="GO:0005524">
    <property type="term" value="F:ATP binding"/>
    <property type="evidence" value="ECO:0007669"/>
    <property type="project" value="InterPro"/>
</dbReference>
<dbReference type="Gene3D" id="3.40.50.300">
    <property type="entry name" value="P-loop containing nucleotide triphosphate hydrolases"/>
    <property type="match status" value="1"/>
</dbReference>
<dbReference type="AlphaFoldDB" id="A0A2H1W0D2"/>
<dbReference type="GO" id="GO:0016887">
    <property type="term" value="F:ATP hydrolysis activity"/>
    <property type="evidence" value="ECO:0007669"/>
    <property type="project" value="InterPro"/>
</dbReference>
<feature type="transmembrane region" description="Helical" evidence="1">
    <location>
        <begin position="50"/>
        <end position="67"/>
    </location>
</feature>
<feature type="transmembrane region" description="Helical" evidence="1">
    <location>
        <begin position="223"/>
        <end position="243"/>
    </location>
</feature>
<dbReference type="GO" id="GO:0016020">
    <property type="term" value="C:membrane"/>
    <property type="evidence" value="ECO:0007669"/>
    <property type="project" value="InterPro"/>
</dbReference>
<feature type="transmembrane region" description="Helical" evidence="1">
    <location>
        <begin position="147"/>
        <end position="169"/>
    </location>
</feature>
<evidence type="ECO:0000256" key="1">
    <source>
        <dbReference type="SAM" id="Phobius"/>
    </source>
</evidence>
<keyword evidence="1" id="KW-0472">Membrane</keyword>
<evidence type="ECO:0000313" key="3">
    <source>
        <dbReference type="EMBL" id="SOQ46565.1"/>
    </source>
</evidence>
<keyword evidence="1" id="KW-1133">Transmembrane helix</keyword>
<feature type="domain" description="ABC transporter" evidence="2">
    <location>
        <begin position="316"/>
        <end position="373"/>
    </location>
</feature>